<feature type="compositionally biased region" description="Low complexity" evidence="4">
    <location>
        <begin position="176"/>
        <end position="189"/>
    </location>
</feature>
<feature type="compositionally biased region" description="Acidic residues" evidence="4">
    <location>
        <begin position="320"/>
        <end position="337"/>
    </location>
</feature>
<dbReference type="EC" id="3.6.4.12" evidence="7"/>
<dbReference type="PROSITE" id="PS51194">
    <property type="entry name" value="HELICASE_CTER"/>
    <property type="match status" value="1"/>
</dbReference>
<feature type="region of interest" description="Disordered" evidence="4">
    <location>
        <begin position="1296"/>
        <end position="1339"/>
    </location>
</feature>
<reference evidence="7 8" key="1">
    <citation type="submission" date="2024-01" db="EMBL/GenBank/DDBJ databases">
        <authorList>
            <person name="Allen C."/>
            <person name="Tagirdzhanova G."/>
        </authorList>
    </citation>
    <scope>NUCLEOTIDE SEQUENCE [LARGE SCALE GENOMIC DNA]</scope>
</reference>
<dbReference type="Proteomes" id="UP001642405">
    <property type="component" value="Unassembled WGS sequence"/>
</dbReference>
<evidence type="ECO:0000256" key="3">
    <source>
        <dbReference type="ARBA" id="ARBA00022840"/>
    </source>
</evidence>
<feature type="compositionally biased region" description="Low complexity" evidence="4">
    <location>
        <begin position="31"/>
        <end position="79"/>
    </location>
</feature>
<feature type="region of interest" description="Disordered" evidence="4">
    <location>
        <begin position="440"/>
        <end position="544"/>
    </location>
</feature>
<feature type="compositionally biased region" description="Basic residues" evidence="4">
    <location>
        <begin position="480"/>
        <end position="489"/>
    </location>
</feature>
<dbReference type="Gene3D" id="3.40.50.10810">
    <property type="entry name" value="Tandem AAA-ATPase domain"/>
    <property type="match status" value="1"/>
</dbReference>
<dbReference type="SUPFAM" id="SSF52540">
    <property type="entry name" value="P-loop containing nucleoside triphosphate hydrolases"/>
    <property type="match status" value="2"/>
</dbReference>
<comment type="caution">
    <text evidence="7">The sequence shown here is derived from an EMBL/GenBank/DDBJ whole genome shotgun (WGS) entry which is preliminary data.</text>
</comment>
<dbReference type="CDD" id="cd18793">
    <property type="entry name" value="SF2_C_SNF"/>
    <property type="match status" value="1"/>
</dbReference>
<dbReference type="InterPro" id="IPR049730">
    <property type="entry name" value="SNF2/RAD54-like_C"/>
</dbReference>
<feature type="compositionally biased region" description="Basic and acidic residues" evidence="4">
    <location>
        <begin position="505"/>
        <end position="521"/>
    </location>
</feature>
<dbReference type="GO" id="GO:0016787">
    <property type="term" value="F:hydrolase activity"/>
    <property type="evidence" value="ECO:0007669"/>
    <property type="project" value="UniProtKB-KW"/>
</dbReference>
<feature type="region of interest" description="Disordered" evidence="4">
    <location>
        <begin position="227"/>
        <end position="352"/>
    </location>
</feature>
<evidence type="ECO:0000256" key="4">
    <source>
        <dbReference type="SAM" id="MobiDB-lite"/>
    </source>
</evidence>
<feature type="compositionally biased region" description="Low complexity" evidence="4">
    <location>
        <begin position="443"/>
        <end position="468"/>
    </location>
</feature>
<accession>A0ABP0BKT2</accession>
<feature type="compositionally biased region" description="Acidic residues" evidence="4">
    <location>
        <begin position="87"/>
        <end position="128"/>
    </location>
</feature>
<evidence type="ECO:0000256" key="2">
    <source>
        <dbReference type="ARBA" id="ARBA00022801"/>
    </source>
</evidence>
<dbReference type="CDD" id="cd17919">
    <property type="entry name" value="DEXHc_Snf"/>
    <property type="match status" value="1"/>
</dbReference>
<evidence type="ECO:0000259" key="6">
    <source>
        <dbReference type="PROSITE" id="PS51194"/>
    </source>
</evidence>
<dbReference type="InterPro" id="IPR038718">
    <property type="entry name" value="SNF2-like_sf"/>
</dbReference>
<keyword evidence="8" id="KW-1185">Reference proteome</keyword>
<feature type="region of interest" description="Disordered" evidence="4">
    <location>
        <begin position="1"/>
        <end position="140"/>
    </location>
</feature>
<evidence type="ECO:0000313" key="7">
    <source>
        <dbReference type="EMBL" id="CAK7219771.1"/>
    </source>
</evidence>
<dbReference type="SMART" id="SM00490">
    <property type="entry name" value="HELICc"/>
    <property type="match status" value="1"/>
</dbReference>
<protein>
    <submittedName>
        <fullName evidence="7">DNA-dependent ATPase fun30</fullName>
        <ecNumber evidence="7">3.6.4.12</ecNumber>
    </submittedName>
</protein>
<dbReference type="Pfam" id="PF00271">
    <property type="entry name" value="Helicase_C"/>
    <property type="match status" value="1"/>
</dbReference>
<feature type="region of interest" description="Disordered" evidence="4">
    <location>
        <begin position="169"/>
        <end position="213"/>
    </location>
</feature>
<dbReference type="PROSITE" id="PS51192">
    <property type="entry name" value="HELICASE_ATP_BIND_1"/>
    <property type="match status" value="1"/>
</dbReference>
<dbReference type="GO" id="GO:0003678">
    <property type="term" value="F:DNA helicase activity"/>
    <property type="evidence" value="ECO:0007669"/>
    <property type="project" value="UniProtKB-EC"/>
</dbReference>
<feature type="compositionally biased region" description="Acidic residues" evidence="4">
    <location>
        <begin position="522"/>
        <end position="544"/>
    </location>
</feature>
<feature type="compositionally biased region" description="Polar residues" evidence="4">
    <location>
        <begin position="605"/>
        <end position="615"/>
    </location>
</feature>
<dbReference type="InterPro" id="IPR014001">
    <property type="entry name" value="Helicase_ATP-bd"/>
</dbReference>
<organism evidence="7 8">
    <name type="scientific">Sporothrix curviconia</name>
    <dbReference type="NCBI Taxonomy" id="1260050"/>
    <lineage>
        <taxon>Eukaryota</taxon>
        <taxon>Fungi</taxon>
        <taxon>Dikarya</taxon>
        <taxon>Ascomycota</taxon>
        <taxon>Pezizomycotina</taxon>
        <taxon>Sordariomycetes</taxon>
        <taxon>Sordariomycetidae</taxon>
        <taxon>Ophiostomatales</taxon>
        <taxon>Ophiostomataceae</taxon>
        <taxon>Sporothrix</taxon>
    </lineage>
</organism>
<keyword evidence="1" id="KW-0547">Nucleotide-binding</keyword>
<feature type="compositionally biased region" description="Polar residues" evidence="4">
    <location>
        <begin position="1"/>
        <end position="15"/>
    </location>
</feature>
<keyword evidence="2 7" id="KW-0378">Hydrolase</keyword>
<evidence type="ECO:0000313" key="8">
    <source>
        <dbReference type="Proteomes" id="UP001642405"/>
    </source>
</evidence>
<feature type="domain" description="Helicase C-terminal" evidence="6">
    <location>
        <begin position="1120"/>
        <end position="1277"/>
    </location>
</feature>
<dbReference type="Gene3D" id="3.40.50.300">
    <property type="entry name" value="P-loop containing nucleotide triphosphate hydrolases"/>
    <property type="match status" value="1"/>
</dbReference>
<dbReference type="InterPro" id="IPR001650">
    <property type="entry name" value="Helicase_C-like"/>
</dbReference>
<feature type="region of interest" description="Disordered" evidence="4">
    <location>
        <begin position="603"/>
        <end position="624"/>
    </location>
</feature>
<name>A0ABP0BKT2_9PEZI</name>
<dbReference type="InterPro" id="IPR027417">
    <property type="entry name" value="P-loop_NTPase"/>
</dbReference>
<proteinExistence type="predicted"/>
<feature type="domain" description="Helicase ATP-binding" evidence="5">
    <location>
        <begin position="740"/>
        <end position="916"/>
    </location>
</feature>
<gene>
    <name evidence="7" type="primary">FUN30</name>
    <name evidence="7" type="ORF">SCUCBS95973_003931</name>
</gene>
<dbReference type="PANTHER" id="PTHR10799">
    <property type="entry name" value="SNF2/RAD54 HELICASE FAMILY"/>
    <property type="match status" value="1"/>
</dbReference>
<keyword evidence="3" id="KW-0067">ATP-binding</keyword>
<sequence>MDSSPLPTRSRSSGPFDSRRNPFTIAKEASLVRSNSSLSSKSSSSSITAKPQHTTQRTQRIQRTQQTQRTQKTQRVQPRGRLRRGDDSDDDADEDFNIDEEEDDIEDSDRDEEEEDEEEEEEEEEDELAGVGGFKNSPYFTQPTQAMTQLVTQPTQLLKKPPTVLRSGLNSLDNVPINIPSSSPPRSIIEVPASSPFQLSPKPKAAPPAPAPASSIIARGRIASLMAPAGTEFRPPADQVPPKLSKPASRAARSFYDDDDDNVLDKIISIDDSSDDDNDRRRRGDIRPSFFRSPEKGLGKPVGTAMALELEGDKQSGQGEEGEEGEEEEEEGEEEEGSPAKAGNKPSARRMLNDRKVQTLVAKMQRLLRNKGYLDAPPDVCKTALLECKYNIEEAVNDIFDARLVEEQATCQKKAAAVVGPSPIAKSKVPEMIRSFSYQANGSSKTTATNTTTTSRASTPATPSSQTSLKRSALSPDPRPKRRRLVQGRKYRDDPSSSQVNSPALHKEEESLVDLDDRSVDDNEDEDVGTPIEISDDEPMDDNDEDDAVIELDDDDEIDDASGVEKRVLEYFNTCTVDDLVAMLGAKARSKAETILSQRPFRSRASVTRIQSDPTTGGGRKKKSANIGEDIFDAVEEYVIALRAIDVVVTQCEQKGLQIRSTLHKWNVDFRGSNKLAPAADGAGADGLLTPASDSGTGLITSSNGKSTGYEPLPIPQEPALMRGHCTMKGYQLYGMNWLWELYQRNFGCILADDMGLGKTCQVISFLSHLVESYDGDIYDEDARPWPNLVIVPPSTLANWKTEFKKFAPKVRVTSYHGSMTERDNIFNRVQEHREKHHVVLASYSQVVAKQDVDAMRKIAPNVAIFDEGHKMKNANTNIYKSLRRIPADWRLILTGTPVQNNLMEMINLLNFIQPTLFERHLEKLDALFSQRFTLQDVSNGALLFSDRVRRARQILEPFILQRRKEQVLSSMPKKTTRVVSCALDATQRPIYEAYERQFREGRERRAAGVKSAPATSVRSTAVTGLSNDQNNVWVQLRKSAIHAQLFRRYYDDKKVQKMAEILMRDVPQAELRQPDLGHLVNELRDCSDFELHTWCRDYRCLRSFDIPDGLFLQSGKVHELLALVRQFQQNGDRALVFTRFARVLNILRECLTHEGIEYVSLEGATRVDERQDIIDQFNTNADIPVFLLTTGSGGTGINLTAANKVVIFDQSDNPQDDVQAENRAHRLGQTRDVEVIKLVTQGTIEELVYKACQTKLELAQRVTAGSASRAEELEVAEWGDGDRVAKAVEEQVRQMLLAKTGGEGDGKGEGATATPPKSEDGDQEAEDEKKTPRRRARR</sequence>
<dbReference type="SMART" id="SM00487">
    <property type="entry name" value="DEXDc"/>
    <property type="match status" value="1"/>
</dbReference>
<dbReference type="InterPro" id="IPR000330">
    <property type="entry name" value="SNF2_N"/>
</dbReference>
<evidence type="ECO:0000256" key="1">
    <source>
        <dbReference type="ARBA" id="ARBA00022741"/>
    </source>
</evidence>
<dbReference type="Pfam" id="PF00176">
    <property type="entry name" value="SNF2-rel_dom"/>
    <property type="match status" value="1"/>
</dbReference>
<evidence type="ECO:0000259" key="5">
    <source>
        <dbReference type="PROSITE" id="PS51192"/>
    </source>
</evidence>
<dbReference type="EMBL" id="CAWUHB010000018">
    <property type="protein sequence ID" value="CAK7219771.1"/>
    <property type="molecule type" value="Genomic_DNA"/>
</dbReference>